<dbReference type="Proteomes" id="UP000199503">
    <property type="component" value="Unassembled WGS sequence"/>
</dbReference>
<dbReference type="PANTHER" id="PTHR46825:SF15">
    <property type="entry name" value="BETA-LACTAMASE-RELATED DOMAIN-CONTAINING PROTEIN"/>
    <property type="match status" value="1"/>
</dbReference>
<dbReference type="AlphaFoldDB" id="A0A1H9Q6Q0"/>
<gene>
    <name evidence="2" type="ORF">SAMN04488000_11022</name>
</gene>
<dbReference type="RefSeq" id="WP_089920240.1">
    <property type="nucleotide sequence ID" value="NZ_FOFV01000010.1"/>
</dbReference>
<name>A0A1H9Q6Q0_9PSEU</name>
<dbReference type="Pfam" id="PF00144">
    <property type="entry name" value="Beta-lactamase"/>
    <property type="match status" value="1"/>
</dbReference>
<dbReference type="STRING" id="65499.SAMN04488000_11022"/>
<evidence type="ECO:0000313" key="3">
    <source>
        <dbReference type="Proteomes" id="UP000199503"/>
    </source>
</evidence>
<protein>
    <submittedName>
        <fullName evidence="2">CubicO group peptidase, beta-lactamase class C family</fullName>
    </submittedName>
</protein>
<dbReference type="OrthoDB" id="262125at2"/>
<organism evidence="2 3">
    <name type="scientific">Lentzea albida</name>
    <dbReference type="NCBI Taxonomy" id="65499"/>
    <lineage>
        <taxon>Bacteria</taxon>
        <taxon>Bacillati</taxon>
        <taxon>Actinomycetota</taxon>
        <taxon>Actinomycetes</taxon>
        <taxon>Pseudonocardiales</taxon>
        <taxon>Pseudonocardiaceae</taxon>
        <taxon>Lentzea</taxon>
    </lineage>
</organism>
<sequence length="431" mass="46453">MDNDFLATTTARFAVPGAAVGVFHDGEERFFSHGVTSLENPLPVDEDTLFLLGSVTKTYTATAIMRLVVDGRVALDSPVREHVPELRLADGRECTVRQLLNHTSGLDWGTMVSTGEGDDALRRHVEELATLKLVGEAGERPSYSQAGFNLAGRIIENVTGQTYEQAITTLLLEPLGLRNTHFDRDAVMTRRFAVGHEKGEVARPWRHWRANNPGGGIAASVADVLRWARFHLGDNGLEEMRRPTAVLRGSNLGDAIGVCWFLREIDGVQTIGHGGSSNGQFAELLIVPSRNFAVVSVANQGPDGIPFNQAVVRRALESCLGVVDRDPEPLPYNASAASEVAGGYANDAMVMTIGDTGSGLVLEVLIRPEIRESAEVELPADHAPFPMGLLPRDEYVLTSGAFSGQRGFFSRDASGAVVGVDLAGRTFGRVR</sequence>
<dbReference type="EMBL" id="FOFV01000010">
    <property type="protein sequence ID" value="SER56141.1"/>
    <property type="molecule type" value="Genomic_DNA"/>
</dbReference>
<dbReference type="InterPro" id="IPR012338">
    <property type="entry name" value="Beta-lactam/transpept-like"/>
</dbReference>
<dbReference type="InterPro" id="IPR001466">
    <property type="entry name" value="Beta-lactam-related"/>
</dbReference>
<evidence type="ECO:0000313" key="2">
    <source>
        <dbReference type="EMBL" id="SER56141.1"/>
    </source>
</evidence>
<feature type="domain" description="Beta-lactamase-related" evidence="1">
    <location>
        <begin position="14"/>
        <end position="303"/>
    </location>
</feature>
<dbReference type="PANTHER" id="PTHR46825">
    <property type="entry name" value="D-ALANYL-D-ALANINE-CARBOXYPEPTIDASE/ENDOPEPTIDASE AMPH"/>
    <property type="match status" value="1"/>
</dbReference>
<accession>A0A1H9Q6Q0</accession>
<dbReference type="SUPFAM" id="SSF56601">
    <property type="entry name" value="beta-lactamase/transpeptidase-like"/>
    <property type="match status" value="1"/>
</dbReference>
<proteinExistence type="predicted"/>
<reference evidence="3" key="1">
    <citation type="submission" date="2016-10" db="EMBL/GenBank/DDBJ databases">
        <authorList>
            <person name="Varghese N."/>
            <person name="Submissions S."/>
        </authorList>
    </citation>
    <scope>NUCLEOTIDE SEQUENCE [LARGE SCALE GENOMIC DNA]</scope>
    <source>
        <strain evidence="3">DSM 44437</strain>
    </source>
</reference>
<dbReference type="Gene3D" id="3.40.710.10">
    <property type="entry name" value="DD-peptidase/beta-lactamase superfamily"/>
    <property type="match status" value="1"/>
</dbReference>
<keyword evidence="3" id="KW-1185">Reference proteome</keyword>
<dbReference type="InterPro" id="IPR050491">
    <property type="entry name" value="AmpC-like"/>
</dbReference>
<evidence type="ECO:0000259" key="1">
    <source>
        <dbReference type="Pfam" id="PF00144"/>
    </source>
</evidence>